<dbReference type="PANTHER" id="PTHR46060">
    <property type="entry name" value="MARINER MOS1 TRANSPOSASE-LIKE PROTEIN"/>
    <property type="match status" value="1"/>
</dbReference>
<dbReference type="PANTHER" id="PTHR46060:SF1">
    <property type="entry name" value="MARINER MOS1 TRANSPOSASE-LIKE PROTEIN"/>
    <property type="match status" value="1"/>
</dbReference>
<dbReference type="GO" id="GO:0003676">
    <property type="term" value="F:nucleic acid binding"/>
    <property type="evidence" value="ECO:0007669"/>
    <property type="project" value="InterPro"/>
</dbReference>
<evidence type="ECO:0000313" key="1">
    <source>
        <dbReference type="EMBL" id="GBO12353.1"/>
    </source>
</evidence>
<proteinExistence type="predicted"/>
<accession>A0A4Y2UIB7</accession>
<dbReference type="EMBL" id="BGPR01036919">
    <property type="protein sequence ID" value="GBO12353.1"/>
    <property type="molecule type" value="Genomic_DNA"/>
</dbReference>
<dbReference type="InterPro" id="IPR052709">
    <property type="entry name" value="Transposase-MT_Hybrid"/>
</dbReference>
<dbReference type="AlphaFoldDB" id="A0A4Y2UIB7"/>
<gene>
    <name evidence="1" type="ORF">AVEN_3495_1</name>
</gene>
<evidence type="ECO:0008006" key="3">
    <source>
        <dbReference type="Google" id="ProtNLM"/>
    </source>
</evidence>
<dbReference type="Proteomes" id="UP000499080">
    <property type="component" value="Unassembled WGS sequence"/>
</dbReference>
<comment type="caution">
    <text evidence="1">The sequence shown here is derived from an EMBL/GenBank/DDBJ whole genome shotgun (WGS) entry which is preliminary data.</text>
</comment>
<dbReference type="InterPro" id="IPR036397">
    <property type="entry name" value="RNaseH_sf"/>
</dbReference>
<protein>
    <recommendedName>
        <fullName evidence="3">Mos1 transposase HTH domain-containing protein</fullName>
    </recommendedName>
</protein>
<reference evidence="1 2" key="1">
    <citation type="journal article" date="2019" name="Sci. Rep.">
        <title>Orb-weaving spider Araneus ventricosus genome elucidates the spidroin gene catalogue.</title>
        <authorList>
            <person name="Kono N."/>
            <person name="Nakamura H."/>
            <person name="Ohtoshi R."/>
            <person name="Moran D.A.P."/>
            <person name="Shinohara A."/>
            <person name="Yoshida Y."/>
            <person name="Fujiwara M."/>
            <person name="Mori M."/>
            <person name="Tomita M."/>
            <person name="Arakawa K."/>
        </authorList>
    </citation>
    <scope>NUCLEOTIDE SEQUENCE [LARGE SCALE GENOMIC DNA]</scope>
</reference>
<name>A0A4Y2UIB7_ARAVE</name>
<dbReference type="Gene3D" id="3.30.420.10">
    <property type="entry name" value="Ribonuclease H-like superfamily/Ribonuclease H"/>
    <property type="match status" value="1"/>
</dbReference>
<evidence type="ECO:0000313" key="2">
    <source>
        <dbReference type="Proteomes" id="UP000499080"/>
    </source>
</evidence>
<organism evidence="1 2">
    <name type="scientific">Araneus ventricosus</name>
    <name type="common">Orbweaver spider</name>
    <name type="synonym">Epeira ventricosa</name>
    <dbReference type="NCBI Taxonomy" id="182803"/>
    <lineage>
        <taxon>Eukaryota</taxon>
        <taxon>Metazoa</taxon>
        <taxon>Ecdysozoa</taxon>
        <taxon>Arthropoda</taxon>
        <taxon>Chelicerata</taxon>
        <taxon>Arachnida</taxon>
        <taxon>Araneae</taxon>
        <taxon>Araneomorphae</taxon>
        <taxon>Entelegynae</taxon>
        <taxon>Araneoidea</taxon>
        <taxon>Araneidae</taxon>
        <taxon>Araneus</taxon>
    </lineage>
</organism>
<sequence length="142" mass="16579">MRSTRKKWCTSWKLTPTLKYAEQYVFCGQNVSRVRRFIVRYGPHAMSRPAIVRWCQQFEDGRTDLTDRKGTTINAESYCDTLRGLRKALKNKRCGELNIGIVLLHDNARHHKARTTKGLLRSFGSEFWQHPPYSPDMAPCDF</sequence>
<keyword evidence="2" id="KW-1185">Reference proteome</keyword>
<dbReference type="OrthoDB" id="10017160at2759"/>